<feature type="domain" description="Nudix hydrolase" evidence="3">
    <location>
        <begin position="40"/>
        <end position="168"/>
    </location>
</feature>
<dbReference type="PANTHER" id="PTHR11839">
    <property type="entry name" value="UDP/ADP-SUGAR PYROPHOSPHATASE"/>
    <property type="match status" value="1"/>
</dbReference>
<dbReference type="RefSeq" id="WP_156990307.1">
    <property type="nucleotide sequence ID" value="NZ_VWXL01000052.1"/>
</dbReference>
<dbReference type="AlphaFoldDB" id="A0A6N8HYH6"/>
<evidence type="ECO:0000256" key="1">
    <source>
        <dbReference type="ARBA" id="ARBA00001946"/>
    </source>
</evidence>
<dbReference type="OrthoDB" id="9806150at2"/>
<comment type="cofactor">
    <cofactor evidence="1">
        <name>Mg(2+)</name>
        <dbReference type="ChEBI" id="CHEBI:18420"/>
    </cofactor>
</comment>
<dbReference type="Pfam" id="PF00293">
    <property type="entry name" value="NUDIX"/>
    <property type="match status" value="1"/>
</dbReference>
<dbReference type="Gene3D" id="3.90.79.10">
    <property type="entry name" value="Nucleoside Triphosphate Pyrophosphohydrolase"/>
    <property type="match status" value="1"/>
</dbReference>
<gene>
    <name evidence="4" type="primary">nudF</name>
    <name evidence="4" type="ORF">CAFE_16020</name>
</gene>
<dbReference type="EMBL" id="VWXL01000052">
    <property type="protein sequence ID" value="MVB10901.1"/>
    <property type="molecule type" value="Genomic_DNA"/>
</dbReference>
<comment type="caution">
    <text evidence="4">The sequence shown here is derived from an EMBL/GenBank/DDBJ whole genome shotgun (WGS) entry which is preliminary data.</text>
</comment>
<accession>A0A6N8HYH6</accession>
<organism evidence="4 5">
    <name type="scientific">Caproicibacter fermentans</name>
    <dbReference type="NCBI Taxonomy" id="2576756"/>
    <lineage>
        <taxon>Bacteria</taxon>
        <taxon>Bacillati</taxon>
        <taxon>Bacillota</taxon>
        <taxon>Clostridia</taxon>
        <taxon>Eubacteriales</taxon>
        <taxon>Acutalibacteraceae</taxon>
        <taxon>Caproicibacter</taxon>
    </lineage>
</organism>
<name>A0A6N8HYH6_9FIRM</name>
<protein>
    <submittedName>
        <fullName evidence="4">ADP-ribose pyrophosphatase</fullName>
        <ecNumber evidence="4">3.6.1.13</ecNumber>
    </submittedName>
</protein>
<dbReference type="CDD" id="cd03424">
    <property type="entry name" value="NUDIX_ADPRase_Nudt5_UGPPase_Nudt14"/>
    <property type="match status" value="1"/>
</dbReference>
<evidence type="ECO:0000256" key="2">
    <source>
        <dbReference type="ARBA" id="ARBA00022801"/>
    </source>
</evidence>
<evidence type="ECO:0000313" key="5">
    <source>
        <dbReference type="Proteomes" id="UP000469440"/>
    </source>
</evidence>
<keyword evidence="5" id="KW-1185">Reference proteome</keyword>
<reference evidence="4 5" key="1">
    <citation type="submission" date="2019-09" db="EMBL/GenBank/DDBJ databases">
        <title>Genome sequence of Clostridium sp. EA1.</title>
        <authorList>
            <person name="Poehlein A."/>
            <person name="Bengelsdorf F.R."/>
            <person name="Daniel R."/>
        </authorList>
    </citation>
    <scope>NUCLEOTIDE SEQUENCE [LARGE SCALE GENOMIC DNA]</scope>
    <source>
        <strain evidence="4 5">EA1</strain>
    </source>
</reference>
<proteinExistence type="predicted"/>
<dbReference type="GO" id="GO:0047631">
    <property type="term" value="F:ADP-ribose diphosphatase activity"/>
    <property type="evidence" value="ECO:0007669"/>
    <property type="project" value="UniProtKB-EC"/>
</dbReference>
<dbReference type="PROSITE" id="PS51462">
    <property type="entry name" value="NUDIX"/>
    <property type="match status" value="1"/>
</dbReference>
<dbReference type="EC" id="3.6.1.13" evidence="4"/>
<dbReference type="InterPro" id="IPR000086">
    <property type="entry name" value="NUDIX_hydrolase_dom"/>
</dbReference>
<dbReference type="GO" id="GO:0005829">
    <property type="term" value="C:cytosol"/>
    <property type="evidence" value="ECO:0007669"/>
    <property type="project" value="TreeGrafter"/>
</dbReference>
<sequence>MKLTEKTLEQNYLYRGKILDLHVDRAELIDGRIVKRECVDHRGGVSVAVLTERNEMLFVRQYRYPYHEVVLEAPAGKLEEGEDPFEAAKREQREETGTTGKNYLDLGRLYPSPGYTNEIIFLYACRVESCGELDLDEGEFLEVEKISLEQAEQMIMTGEIVDAKTQVLILKAARLVREKKL</sequence>
<dbReference type="Proteomes" id="UP000469440">
    <property type="component" value="Unassembled WGS sequence"/>
</dbReference>
<dbReference type="GO" id="GO:0006753">
    <property type="term" value="P:nucleoside phosphate metabolic process"/>
    <property type="evidence" value="ECO:0007669"/>
    <property type="project" value="TreeGrafter"/>
</dbReference>
<dbReference type="InterPro" id="IPR015797">
    <property type="entry name" value="NUDIX_hydrolase-like_dom_sf"/>
</dbReference>
<keyword evidence="2 4" id="KW-0378">Hydrolase</keyword>
<dbReference type="PANTHER" id="PTHR11839:SF18">
    <property type="entry name" value="NUDIX HYDROLASE DOMAIN-CONTAINING PROTEIN"/>
    <property type="match status" value="1"/>
</dbReference>
<dbReference type="SUPFAM" id="SSF55811">
    <property type="entry name" value="Nudix"/>
    <property type="match status" value="1"/>
</dbReference>
<dbReference type="GO" id="GO:0019693">
    <property type="term" value="P:ribose phosphate metabolic process"/>
    <property type="evidence" value="ECO:0007669"/>
    <property type="project" value="TreeGrafter"/>
</dbReference>
<evidence type="ECO:0000259" key="3">
    <source>
        <dbReference type="PROSITE" id="PS51462"/>
    </source>
</evidence>
<evidence type="ECO:0000313" key="4">
    <source>
        <dbReference type="EMBL" id="MVB10901.1"/>
    </source>
</evidence>